<dbReference type="EMBL" id="ADFP01000095">
    <property type="protein sequence ID" value="EFB90111.1"/>
    <property type="molecule type" value="Genomic_DNA"/>
</dbReference>
<dbReference type="RefSeq" id="WP_009165454.1">
    <property type="nucleotide sequence ID" value="NZ_ADFP01000095.1"/>
</dbReference>
<dbReference type="CDD" id="cd13520">
    <property type="entry name" value="PBP2_TAXI_TRAP"/>
    <property type="match status" value="1"/>
</dbReference>
<reference evidence="2 3" key="1">
    <citation type="submission" date="2009-12" db="EMBL/GenBank/DDBJ databases">
        <authorList>
            <person name="Shrivastava S."/>
            <person name="Madupu R."/>
            <person name="Durkin A.S."/>
            <person name="Torralba M."/>
            <person name="Methe B."/>
            <person name="Sutton G.G."/>
            <person name="Strausberg R.L."/>
            <person name="Nelson K.E."/>
        </authorList>
    </citation>
    <scope>NUCLEOTIDE SEQUENCE [LARGE SCALE GENOMIC DNA]</scope>
    <source>
        <strain evidence="2 3">W5455</strain>
    </source>
</reference>
<organism evidence="2 3">
    <name type="scientific">Pyramidobacter piscolens W5455</name>
    <dbReference type="NCBI Taxonomy" id="352165"/>
    <lineage>
        <taxon>Bacteria</taxon>
        <taxon>Thermotogati</taxon>
        <taxon>Synergistota</taxon>
        <taxon>Synergistia</taxon>
        <taxon>Synergistales</taxon>
        <taxon>Dethiosulfovibrionaceae</taxon>
        <taxon>Pyramidobacter</taxon>
    </lineage>
</organism>
<evidence type="ECO:0000313" key="2">
    <source>
        <dbReference type="EMBL" id="EFB90111.1"/>
    </source>
</evidence>
<gene>
    <name evidence="2" type="ORF">HMPREF7215_1832</name>
</gene>
<keyword evidence="1" id="KW-0732">Signal</keyword>
<accession>A0ABP2HSH5</accession>
<evidence type="ECO:0000256" key="1">
    <source>
        <dbReference type="SAM" id="SignalP"/>
    </source>
</evidence>
<dbReference type="InterPro" id="IPR011852">
    <property type="entry name" value="TRAP_TAXI"/>
</dbReference>
<comment type="caution">
    <text evidence="2">The sequence shown here is derived from an EMBL/GenBank/DDBJ whole genome shotgun (WGS) entry which is preliminary data.</text>
</comment>
<dbReference type="NCBIfam" id="TIGR02122">
    <property type="entry name" value="TRAP_TAXI"/>
    <property type="match status" value="1"/>
</dbReference>
<dbReference type="PANTHER" id="PTHR42941:SF1">
    <property type="entry name" value="SLL1037 PROTEIN"/>
    <property type="match status" value="1"/>
</dbReference>
<evidence type="ECO:0000313" key="3">
    <source>
        <dbReference type="Proteomes" id="UP000006462"/>
    </source>
</evidence>
<dbReference type="Proteomes" id="UP000006462">
    <property type="component" value="Unassembled WGS sequence"/>
</dbReference>
<feature type="chain" id="PRO_5045432941" evidence="1">
    <location>
        <begin position="26"/>
        <end position="328"/>
    </location>
</feature>
<proteinExistence type="predicted"/>
<dbReference type="Pfam" id="PF16868">
    <property type="entry name" value="NMT1_3"/>
    <property type="match status" value="1"/>
</dbReference>
<name>A0ABP2HSH5_9BACT</name>
<dbReference type="Gene3D" id="3.40.190.10">
    <property type="entry name" value="Periplasmic binding protein-like II"/>
    <property type="match status" value="2"/>
</dbReference>
<sequence>MRKRFCRLGMLIAFCGCFFTSEVHAERIFLNIGTTNKTSILYPYYVNMIKIFRKYAPDLKPTVIETGAAVDNINRLAKGQIDIGMVMDSTAYEAYNGLGKWQGTPVKDLRAVLTYAVNSVPYVVTEESGITNAEQLQGKPVSPGMRGSGNEAVCESVFSALGIQPEWFRGSLSDAADAMKDRRIVCVNKTSNGLSPDATFIELQTFIRLNVIDWTPEQIAKVREVYPYFKTAVQPTGSLNAQTKDATTWATYLGDAAMASMSEKAIYMYVKACFEGKEEQSKVYAAAGQSDFIAATLDMGIPLHKGTVKYFREIGVQIPEQLIPVEAK</sequence>
<feature type="signal peptide" evidence="1">
    <location>
        <begin position="1"/>
        <end position="25"/>
    </location>
</feature>
<dbReference type="SUPFAM" id="SSF53850">
    <property type="entry name" value="Periplasmic binding protein-like II"/>
    <property type="match status" value="1"/>
</dbReference>
<dbReference type="PANTHER" id="PTHR42941">
    <property type="entry name" value="SLL1037 PROTEIN"/>
    <property type="match status" value="1"/>
</dbReference>
<protein>
    <submittedName>
        <fullName evidence="2">TRAP transporter solute receptor, TAXI family</fullName>
    </submittedName>
</protein>
<keyword evidence="3" id="KW-1185">Reference proteome</keyword>
<keyword evidence="2" id="KW-0675">Receptor</keyword>